<dbReference type="PROSITE" id="PS50931">
    <property type="entry name" value="HTH_LYSR"/>
    <property type="match status" value="1"/>
</dbReference>
<sequence length="301" mass="31766">MNLSQIRVLVAIADTGSLTGAADRLNLSQSGVSQATAALEEDLGVELVTRGRRGAVATAVGEEIVREARSILAGLDAIRRTADAAAGVEQGKLRLAAFPSVFSTLLPPLLRRFKELHPGLEIVALEASDVEIETWLADGTVDLGVTTAESYEATDWPLGQDDWVAVLPSSHPIALSPARAVALTRLAQEPFVLATGGCTIHAGSLAERLGAPLEQVQIEVRDWVSAFALVREGLGVSVVPEPTLPTDRRGLRILPLKEGLHRFFGLRRSEASSENPAVPPFLILAKATVVASSPDQGSEAA</sequence>
<dbReference type="SUPFAM" id="SSF46785">
    <property type="entry name" value="Winged helix' DNA-binding domain"/>
    <property type="match status" value="1"/>
</dbReference>
<dbReference type="InterPro" id="IPR005119">
    <property type="entry name" value="LysR_subst-bd"/>
</dbReference>
<dbReference type="CDD" id="cd05466">
    <property type="entry name" value="PBP2_LTTR_substrate"/>
    <property type="match status" value="1"/>
</dbReference>
<proteinExistence type="inferred from homology"/>
<evidence type="ECO:0000256" key="1">
    <source>
        <dbReference type="ARBA" id="ARBA00009437"/>
    </source>
</evidence>
<protein>
    <submittedName>
        <fullName evidence="6">LysR family transcriptional regulator</fullName>
    </submittedName>
</protein>
<dbReference type="InterPro" id="IPR000847">
    <property type="entry name" value="LysR_HTH_N"/>
</dbReference>
<comment type="caution">
    <text evidence="6">The sequence shown here is derived from an EMBL/GenBank/DDBJ whole genome shotgun (WGS) entry which is preliminary data.</text>
</comment>
<evidence type="ECO:0000256" key="4">
    <source>
        <dbReference type="ARBA" id="ARBA00023163"/>
    </source>
</evidence>
<keyword evidence="3" id="KW-0238">DNA-binding</keyword>
<evidence type="ECO:0000313" key="7">
    <source>
        <dbReference type="Proteomes" id="UP001596403"/>
    </source>
</evidence>
<dbReference type="Proteomes" id="UP001596403">
    <property type="component" value="Unassembled WGS sequence"/>
</dbReference>
<name>A0ABW1Z5I1_9RHOB</name>
<evidence type="ECO:0000256" key="2">
    <source>
        <dbReference type="ARBA" id="ARBA00023015"/>
    </source>
</evidence>
<feature type="domain" description="HTH lysR-type" evidence="5">
    <location>
        <begin position="1"/>
        <end position="58"/>
    </location>
</feature>
<dbReference type="InterPro" id="IPR036388">
    <property type="entry name" value="WH-like_DNA-bd_sf"/>
</dbReference>
<dbReference type="Gene3D" id="1.10.10.10">
    <property type="entry name" value="Winged helix-like DNA-binding domain superfamily/Winged helix DNA-binding domain"/>
    <property type="match status" value="1"/>
</dbReference>
<dbReference type="RefSeq" id="WP_132447073.1">
    <property type="nucleotide sequence ID" value="NZ_JBHSWA010000005.1"/>
</dbReference>
<accession>A0ABW1Z5I1</accession>
<dbReference type="Gene3D" id="3.40.190.290">
    <property type="match status" value="1"/>
</dbReference>
<dbReference type="PANTHER" id="PTHR30346:SF28">
    <property type="entry name" value="HTH-TYPE TRANSCRIPTIONAL REGULATOR CYNR"/>
    <property type="match status" value="1"/>
</dbReference>
<reference evidence="7" key="1">
    <citation type="journal article" date="2019" name="Int. J. Syst. Evol. Microbiol.">
        <title>The Global Catalogue of Microorganisms (GCM) 10K type strain sequencing project: providing services to taxonomists for standard genome sequencing and annotation.</title>
        <authorList>
            <consortium name="The Broad Institute Genomics Platform"/>
            <consortium name="The Broad Institute Genome Sequencing Center for Infectious Disease"/>
            <person name="Wu L."/>
            <person name="Ma J."/>
        </authorList>
    </citation>
    <scope>NUCLEOTIDE SEQUENCE [LARGE SCALE GENOMIC DNA]</scope>
    <source>
        <strain evidence="7">NBRC 111368</strain>
    </source>
</reference>
<dbReference type="Pfam" id="PF03466">
    <property type="entry name" value="LysR_substrate"/>
    <property type="match status" value="1"/>
</dbReference>
<dbReference type="Pfam" id="PF00126">
    <property type="entry name" value="HTH_1"/>
    <property type="match status" value="1"/>
</dbReference>
<dbReference type="SUPFAM" id="SSF53850">
    <property type="entry name" value="Periplasmic binding protein-like II"/>
    <property type="match status" value="1"/>
</dbReference>
<gene>
    <name evidence="6" type="ORF">ACFQAU_21555</name>
</gene>
<dbReference type="PRINTS" id="PR00039">
    <property type="entry name" value="HTHLYSR"/>
</dbReference>
<evidence type="ECO:0000256" key="3">
    <source>
        <dbReference type="ARBA" id="ARBA00023125"/>
    </source>
</evidence>
<dbReference type="EMBL" id="JBHSWA010000005">
    <property type="protein sequence ID" value="MFC6643916.1"/>
    <property type="molecule type" value="Genomic_DNA"/>
</dbReference>
<evidence type="ECO:0000259" key="5">
    <source>
        <dbReference type="PROSITE" id="PS50931"/>
    </source>
</evidence>
<keyword evidence="2" id="KW-0805">Transcription regulation</keyword>
<keyword evidence="7" id="KW-1185">Reference proteome</keyword>
<evidence type="ECO:0000313" key="6">
    <source>
        <dbReference type="EMBL" id="MFC6643916.1"/>
    </source>
</evidence>
<comment type="similarity">
    <text evidence="1">Belongs to the LysR transcriptional regulatory family.</text>
</comment>
<organism evidence="6 7">
    <name type="scientific">Sulfitobacter profundi</name>
    <dbReference type="NCBI Taxonomy" id="2679961"/>
    <lineage>
        <taxon>Bacteria</taxon>
        <taxon>Pseudomonadati</taxon>
        <taxon>Pseudomonadota</taxon>
        <taxon>Alphaproteobacteria</taxon>
        <taxon>Rhodobacterales</taxon>
        <taxon>Roseobacteraceae</taxon>
        <taxon>Sulfitobacter</taxon>
    </lineage>
</organism>
<keyword evidence="4" id="KW-0804">Transcription</keyword>
<dbReference type="InterPro" id="IPR036390">
    <property type="entry name" value="WH_DNA-bd_sf"/>
</dbReference>
<dbReference type="PANTHER" id="PTHR30346">
    <property type="entry name" value="TRANSCRIPTIONAL DUAL REGULATOR HCAR-RELATED"/>
    <property type="match status" value="1"/>
</dbReference>